<gene>
    <name evidence="1" type="ORF">V4C55_31275</name>
</gene>
<evidence type="ECO:0000313" key="1">
    <source>
        <dbReference type="EMBL" id="MEM5290215.1"/>
    </source>
</evidence>
<proteinExistence type="predicted"/>
<dbReference type="InterPro" id="IPR053841">
    <property type="entry name" value="MksE"/>
</dbReference>
<sequence length="183" mass="20614">MDLPDKLEDAFAQLARGRHISSVDGEVFTSLSAHTGRYREIFAALGFEFIADPHGFYYFNGSKKGLAKGVEQYALFTYIMIDWLSDNDHGVEDGLFGVARPIRDLPHLKSERYRGYLRQIGGDDEVNLNRIISNMERAGFVRQNADRIQFLSPTRRILKVCLDLAKRTTRADGASPANEGEQA</sequence>
<accession>A0ABU9QMC2</accession>
<dbReference type="RefSeq" id="WP_201651855.1">
    <property type="nucleotide sequence ID" value="NZ_CAJHCS010000014.1"/>
</dbReference>
<dbReference type="InterPro" id="IPR042038">
    <property type="entry name" value="MukE_N"/>
</dbReference>
<comment type="caution">
    <text evidence="1">The sequence shown here is derived from an EMBL/GenBank/DDBJ whole genome shotgun (WGS) entry which is preliminary data.</text>
</comment>
<organism evidence="1 2">
    <name type="scientific">Paraburkholderia sabiae</name>
    <dbReference type="NCBI Taxonomy" id="273251"/>
    <lineage>
        <taxon>Bacteria</taxon>
        <taxon>Pseudomonadati</taxon>
        <taxon>Pseudomonadota</taxon>
        <taxon>Betaproteobacteria</taxon>
        <taxon>Burkholderiales</taxon>
        <taxon>Burkholderiaceae</taxon>
        <taxon>Paraburkholderia</taxon>
    </lineage>
</organism>
<evidence type="ECO:0000313" key="2">
    <source>
        <dbReference type="Proteomes" id="UP001494588"/>
    </source>
</evidence>
<dbReference type="Gene3D" id="1.10.10.2250">
    <property type="match status" value="1"/>
</dbReference>
<protein>
    <recommendedName>
        <fullName evidence="3">DUF4375 domain-containing protein</fullName>
    </recommendedName>
</protein>
<dbReference type="Proteomes" id="UP001494588">
    <property type="component" value="Unassembled WGS sequence"/>
</dbReference>
<dbReference type="EMBL" id="JAZHGC010000033">
    <property type="protein sequence ID" value="MEM5290215.1"/>
    <property type="molecule type" value="Genomic_DNA"/>
</dbReference>
<evidence type="ECO:0008006" key="3">
    <source>
        <dbReference type="Google" id="ProtNLM"/>
    </source>
</evidence>
<name>A0ABU9QMC2_9BURK</name>
<dbReference type="Pfam" id="PF21980">
    <property type="entry name" value="MksE"/>
    <property type="match status" value="1"/>
</dbReference>
<keyword evidence="2" id="KW-1185">Reference proteome</keyword>
<reference evidence="1 2" key="1">
    <citation type="submission" date="2024-01" db="EMBL/GenBank/DDBJ databases">
        <title>The diversity of rhizobia nodulating Mimosa spp. in eleven states of Brazil covering several biomes is determined by host plant, location, and edaphic factors.</title>
        <authorList>
            <person name="Rouws L."/>
            <person name="Barauna A."/>
            <person name="Beukes C."/>
            <person name="De Faria S.M."/>
            <person name="Gross E."/>
            <person name="Dos Reis Junior F.B."/>
            <person name="Simon M."/>
            <person name="Maluk M."/>
            <person name="Odee D.W."/>
            <person name="Kenicer G."/>
            <person name="Young J.P.W."/>
            <person name="Reis V.M."/>
            <person name="Zilli J."/>
            <person name="James E.K."/>
        </authorList>
    </citation>
    <scope>NUCLEOTIDE SEQUENCE [LARGE SCALE GENOMIC DNA]</scope>
    <source>
        <strain evidence="1 2">JPY77</strain>
    </source>
</reference>